<dbReference type="SUPFAM" id="SSF54631">
    <property type="entry name" value="CBS-domain pair"/>
    <property type="match status" value="2"/>
</dbReference>
<dbReference type="AlphaFoldDB" id="A0A7C1E3E8"/>
<dbReference type="SMART" id="SM00116">
    <property type="entry name" value="CBS"/>
    <property type="match status" value="2"/>
</dbReference>
<evidence type="ECO:0000313" key="2">
    <source>
        <dbReference type="EMBL" id="HDS11202.1"/>
    </source>
</evidence>
<dbReference type="InterPro" id="IPR046342">
    <property type="entry name" value="CBS_dom_sf"/>
</dbReference>
<protein>
    <submittedName>
        <fullName evidence="2">CBS domain-containing protein</fullName>
    </submittedName>
</protein>
<gene>
    <name evidence="2" type="ORF">ENO04_06295</name>
</gene>
<sequence>MKLLLGTYPPTSKVYITDTVKTLLENSFVNFNSTIPIINSDGRLVGKISKVKLANWFLEKIFREEIIENTLYTPIDNTDLKIEQAKPVEVFDFTPETIVNLLHSKGDYEIYITHDGKLIGEFSLSSLLYISSWKSNVGIRIEELFVKELVSVEHEASITDILNNLSAPNEPELIGVTYAKNLVGLIMMEDLLQYLYNVTEDGGVVNKIKGSKPWVIAFPDFSFVYMDESVSKALRALKRTRDKKFLIVQNRREETLGYISVKDALLKVEDEITLKLSTQRIKER</sequence>
<dbReference type="InterPro" id="IPR000644">
    <property type="entry name" value="CBS_dom"/>
</dbReference>
<feature type="domain" description="CBS" evidence="1">
    <location>
        <begin position="148"/>
        <end position="196"/>
    </location>
</feature>
<reference evidence="2" key="1">
    <citation type="journal article" date="2020" name="mSystems">
        <title>Genome- and Community-Level Interaction Insights into Carbon Utilization and Element Cycling Functions of Hydrothermarchaeota in Hydrothermal Sediment.</title>
        <authorList>
            <person name="Zhou Z."/>
            <person name="Liu Y."/>
            <person name="Xu W."/>
            <person name="Pan J."/>
            <person name="Luo Z.H."/>
            <person name="Li M."/>
        </authorList>
    </citation>
    <scope>NUCLEOTIDE SEQUENCE [LARGE SCALE GENOMIC DNA]</scope>
    <source>
        <strain evidence="2">SpSt-123</strain>
    </source>
</reference>
<dbReference type="EMBL" id="DSDY01000188">
    <property type="protein sequence ID" value="HDS11202.1"/>
    <property type="molecule type" value="Genomic_DNA"/>
</dbReference>
<proteinExistence type="predicted"/>
<organism evidence="2">
    <name type="scientific">Fervidicoccus fontis</name>
    <dbReference type="NCBI Taxonomy" id="683846"/>
    <lineage>
        <taxon>Archaea</taxon>
        <taxon>Thermoproteota</taxon>
        <taxon>Thermoprotei</taxon>
        <taxon>Fervidicoccales</taxon>
        <taxon>Fervidicoccaceae</taxon>
        <taxon>Fervidicoccus</taxon>
    </lineage>
</organism>
<accession>A0A7C1E3E8</accession>
<name>A0A7C1E3E8_9CREN</name>
<feature type="domain" description="CBS" evidence="1">
    <location>
        <begin position="220"/>
        <end position="269"/>
    </location>
</feature>
<evidence type="ECO:0000259" key="1">
    <source>
        <dbReference type="SMART" id="SM00116"/>
    </source>
</evidence>
<dbReference type="Gene3D" id="3.10.580.10">
    <property type="entry name" value="CBS-domain"/>
    <property type="match status" value="1"/>
</dbReference>
<comment type="caution">
    <text evidence="2">The sequence shown here is derived from an EMBL/GenBank/DDBJ whole genome shotgun (WGS) entry which is preliminary data.</text>
</comment>